<dbReference type="PROSITE" id="PS50802">
    <property type="entry name" value="OTU"/>
    <property type="match status" value="1"/>
</dbReference>
<comment type="catalytic activity">
    <reaction evidence="1">
        <text>ATP + H2O = ADP + phosphate + H(+)</text>
        <dbReference type="Rhea" id="RHEA:13065"/>
        <dbReference type="ChEBI" id="CHEBI:15377"/>
        <dbReference type="ChEBI" id="CHEBI:15378"/>
        <dbReference type="ChEBI" id="CHEBI:30616"/>
        <dbReference type="ChEBI" id="CHEBI:43474"/>
        <dbReference type="ChEBI" id="CHEBI:456216"/>
        <dbReference type="EC" id="5.6.2.3"/>
    </reaction>
</comment>
<dbReference type="SUPFAM" id="SSF54001">
    <property type="entry name" value="Cysteine proteinases"/>
    <property type="match status" value="1"/>
</dbReference>
<keyword evidence="1" id="KW-0234">DNA repair</keyword>
<dbReference type="SUPFAM" id="SSF52540">
    <property type="entry name" value="P-loop containing nucleoside triphosphate hydrolases"/>
    <property type="match status" value="2"/>
</dbReference>
<reference evidence="4" key="1">
    <citation type="submission" date="2021-02" db="EMBL/GenBank/DDBJ databases">
        <authorList>
            <person name="Nowell W R."/>
        </authorList>
    </citation>
    <scope>NUCLEOTIDE SEQUENCE</scope>
</reference>
<protein>
    <recommendedName>
        <fullName evidence="1">ATP-dependent DNA helicase</fullName>
        <ecNumber evidence="1">5.6.2.3</ecNumber>
    </recommendedName>
</protein>
<feature type="region of interest" description="Disordered" evidence="2">
    <location>
        <begin position="955"/>
        <end position="1002"/>
    </location>
</feature>
<name>A0A819P1C4_9BILA</name>
<dbReference type="InterPro" id="IPR038765">
    <property type="entry name" value="Papain-like_cys_pep_sf"/>
</dbReference>
<feature type="domain" description="OTU" evidence="3">
    <location>
        <begin position="1079"/>
        <end position="1204"/>
    </location>
</feature>
<keyword evidence="1" id="KW-0067">ATP-binding</keyword>
<dbReference type="Gene3D" id="3.60.10.10">
    <property type="entry name" value="Endonuclease/exonuclease/phosphatase"/>
    <property type="match status" value="1"/>
</dbReference>
<dbReference type="Gene3D" id="3.40.50.300">
    <property type="entry name" value="P-loop containing nucleotide triphosphate hydrolases"/>
    <property type="match status" value="2"/>
</dbReference>
<dbReference type="EMBL" id="CAJOBD010004743">
    <property type="protein sequence ID" value="CAF4006938.1"/>
    <property type="molecule type" value="Genomic_DNA"/>
</dbReference>
<proteinExistence type="inferred from homology"/>
<dbReference type="Pfam" id="PF03372">
    <property type="entry name" value="Exo_endo_phos"/>
    <property type="match status" value="1"/>
</dbReference>
<dbReference type="GO" id="GO:0043139">
    <property type="term" value="F:5'-3' DNA helicase activity"/>
    <property type="evidence" value="ECO:0007669"/>
    <property type="project" value="UniProtKB-EC"/>
</dbReference>
<dbReference type="SUPFAM" id="SSF56219">
    <property type="entry name" value="DNase I-like"/>
    <property type="match status" value="1"/>
</dbReference>
<keyword evidence="1" id="KW-0547">Nucleotide-binding</keyword>
<dbReference type="GO" id="GO:0006310">
    <property type="term" value="P:DNA recombination"/>
    <property type="evidence" value="ECO:0007669"/>
    <property type="project" value="UniProtKB-KW"/>
</dbReference>
<dbReference type="EC" id="5.6.2.3" evidence="1"/>
<dbReference type="InterPro" id="IPR010285">
    <property type="entry name" value="DNA_helicase_pif1-like_DEAD"/>
</dbReference>
<keyword evidence="1" id="KW-0227">DNA damage</keyword>
<dbReference type="InterPro" id="IPR003323">
    <property type="entry name" value="OTU_dom"/>
</dbReference>
<keyword evidence="1" id="KW-0347">Helicase</keyword>
<dbReference type="GO" id="GO:0000723">
    <property type="term" value="P:telomere maintenance"/>
    <property type="evidence" value="ECO:0007669"/>
    <property type="project" value="InterPro"/>
</dbReference>
<organism evidence="4 5">
    <name type="scientific">Rotaria sordida</name>
    <dbReference type="NCBI Taxonomy" id="392033"/>
    <lineage>
        <taxon>Eukaryota</taxon>
        <taxon>Metazoa</taxon>
        <taxon>Spiralia</taxon>
        <taxon>Gnathifera</taxon>
        <taxon>Rotifera</taxon>
        <taxon>Eurotatoria</taxon>
        <taxon>Bdelloidea</taxon>
        <taxon>Philodinida</taxon>
        <taxon>Philodinidae</taxon>
        <taxon>Rotaria</taxon>
    </lineage>
</organism>
<dbReference type="GO" id="GO:0006281">
    <property type="term" value="P:DNA repair"/>
    <property type="evidence" value="ECO:0007669"/>
    <property type="project" value="UniProtKB-KW"/>
</dbReference>
<dbReference type="PANTHER" id="PTHR47642">
    <property type="entry name" value="ATP-DEPENDENT DNA HELICASE"/>
    <property type="match status" value="1"/>
</dbReference>
<dbReference type="InterPro" id="IPR036691">
    <property type="entry name" value="Endo/exonu/phosph_ase_sf"/>
</dbReference>
<dbReference type="Pfam" id="PF05970">
    <property type="entry name" value="PIF1"/>
    <property type="match status" value="1"/>
</dbReference>
<dbReference type="InterPro" id="IPR005135">
    <property type="entry name" value="Endo/exonuclease/phosphatase"/>
</dbReference>
<dbReference type="AlphaFoldDB" id="A0A819P1C4"/>
<dbReference type="PANTHER" id="PTHR47642:SF5">
    <property type="entry name" value="ATP-DEPENDENT DNA HELICASE"/>
    <property type="match status" value="1"/>
</dbReference>
<dbReference type="GO" id="GO:0016787">
    <property type="term" value="F:hydrolase activity"/>
    <property type="evidence" value="ECO:0007669"/>
    <property type="project" value="UniProtKB-KW"/>
</dbReference>
<keyword evidence="1" id="KW-0233">DNA recombination</keyword>
<evidence type="ECO:0000256" key="1">
    <source>
        <dbReference type="RuleBase" id="RU363044"/>
    </source>
</evidence>
<feature type="compositionally biased region" description="Low complexity" evidence="2">
    <location>
        <begin position="973"/>
        <end position="988"/>
    </location>
</feature>
<evidence type="ECO:0000259" key="3">
    <source>
        <dbReference type="PROSITE" id="PS50802"/>
    </source>
</evidence>
<feature type="compositionally biased region" description="Basic and acidic residues" evidence="2">
    <location>
        <begin position="955"/>
        <end position="971"/>
    </location>
</feature>
<evidence type="ECO:0000313" key="5">
    <source>
        <dbReference type="Proteomes" id="UP000663836"/>
    </source>
</evidence>
<dbReference type="Gene3D" id="3.90.70.80">
    <property type="match status" value="1"/>
</dbReference>
<comment type="cofactor">
    <cofactor evidence="1">
        <name>Mg(2+)</name>
        <dbReference type="ChEBI" id="CHEBI:18420"/>
    </cofactor>
</comment>
<comment type="similarity">
    <text evidence="1">Belongs to the helicase family.</text>
</comment>
<keyword evidence="1" id="KW-0378">Hydrolase</keyword>
<dbReference type="Proteomes" id="UP000663836">
    <property type="component" value="Unassembled WGS sequence"/>
</dbReference>
<sequence length="1219" mass="141746">MPLTYSSRGFVFVPAHSNSCKFLKPPNILKQMDPEDDNIYMSNLADKYFDRPADPEFDICMADFASEYEIISIKKNIKNPKTPIKRLQTLNFAIKKRCNRNAIIRYPYFNRETDRENYFENLLSLYLPIRSRNELQKPYELFYETGETFDNRQQCMRKVKEIVHENRKKYEAHVKETGETESLFNELSLNMKDNEWAEIVANKEKHSTWTREIEHEDNPDYNIIHKRKNKNTFIDLKQTYATTDEMRPLLESMNNEQQEVFYHVREWCTKRLHNPDVEPLRLFITGGAGTGKSHLLKCLHYEATKIFSRKKHLEPDENIDEIHTLITAFTGAAAVNVGGVTIHSAFGIGTQSNSLNDHLSCDKLNSYRCKLHSLKLLFVDEVSLIQTKLWGAMHARLTQIMGIHSNIAVFGNVGIIAIGDFYQCSPVASSSIYSSLLWSDHFEYIELKINERQKTNSSFSQMLNRIRKLKKKEDMDKEDRDLLEKCHQRYLHKEYHSESLHLFAKNTQVDAHNEEMIGKICTNIRTFYEVDSNDKEIKQNESKHTKKINKPLRLAKNARVMMTKNIFVNDGLANGVTGRIVEFVENDYAHVSHIIIKCDSPKVGRLHRVSCPHCHGRDTICVIRESDNIDQQDFDVRSKKAIKQFPLRLSWAMTIHKAQGITVDQVVISTKDFFGSGMGYTALSRVRTLEGLFLIDVHFDKFYCNENVDRVLSQMKEMKRKAPIFRDSSEFLNILFHNIEGLKCNFNAFRNHHVTQKADLICLAETWLNNNNNQINKFQINGYTLIHKSRSCSFSTNHPVHSQKGGGVAIYFRDDISIKKIDSSEYLDLEHITLKLEKEELIIIVCYRSPRETKRNFIENLTNHLKYIDSNERILILGNLNEDSFQTKSNNIEKTLEKLGFVNIFRHLPTTNSLTSLDCAYLNFSLCEKEYQQVIGTFYSFHEALTLSLNITKDNVHNNNESKDDSNERMEMNSASNSISSITTISHNSNKRKNASMEKNNSKRFKNKTLVSVMNNNNDNAKHDQRNSDLRKITDVNKCPSTRELKFLSNLKEAIPLIELSISDCTFHSLTEQLRVLNLRTIAIIGDGNCFFRAISDQLFDTQTYHRRLRSDAITYIRRNIAAFEFFVSDEDNTIYDYIFRMEKNYTYADHLIIMATASILNQNIIIHEYGKRPLLIPGSDYIDRQLHISYNPYNQHYESVKDFDEAIPIMSFDDLQLT</sequence>
<gene>
    <name evidence="4" type="ORF">JBS370_LOCUS26610</name>
</gene>
<dbReference type="InterPro" id="IPR027417">
    <property type="entry name" value="P-loop_NTPase"/>
</dbReference>
<dbReference type="InterPro" id="IPR051055">
    <property type="entry name" value="PIF1_helicase"/>
</dbReference>
<dbReference type="Pfam" id="PF02338">
    <property type="entry name" value="OTU"/>
    <property type="match status" value="1"/>
</dbReference>
<evidence type="ECO:0000313" key="4">
    <source>
        <dbReference type="EMBL" id="CAF4006938.1"/>
    </source>
</evidence>
<evidence type="ECO:0000256" key="2">
    <source>
        <dbReference type="SAM" id="MobiDB-lite"/>
    </source>
</evidence>
<accession>A0A819P1C4</accession>
<dbReference type="CDD" id="cd18809">
    <property type="entry name" value="SF1_C_RecD"/>
    <property type="match status" value="1"/>
</dbReference>
<comment type="caution">
    <text evidence="4">The sequence shown here is derived from an EMBL/GenBank/DDBJ whole genome shotgun (WGS) entry which is preliminary data.</text>
</comment>
<dbReference type="GO" id="GO:0005524">
    <property type="term" value="F:ATP binding"/>
    <property type="evidence" value="ECO:0007669"/>
    <property type="project" value="UniProtKB-KW"/>
</dbReference>